<dbReference type="EMBL" id="QJJK01000010">
    <property type="protein sequence ID" value="PXW55091.1"/>
    <property type="molecule type" value="Genomic_DNA"/>
</dbReference>
<comment type="caution">
    <text evidence="1">The sequence shown here is derived from an EMBL/GenBank/DDBJ whole genome shotgun (WGS) entry which is preliminary data.</text>
</comment>
<proteinExistence type="predicted"/>
<dbReference type="Proteomes" id="UP000248021">
    <property type="component" value="Unassembled WGS sequence"/>
</dbReference>
<gene>
    <name evidence="1" type="ORF">C7450_11028</name>
</gene>
<organism evidence="1 2">
    <name type="scientific">Chelatococcus asaccharovorans</name>
    <dbReference type="NCBI Taxonomy" id="28210"/>
    <lineage>
        <taxon>Bacteria</taxon>
        <taxon>Pseudomonadati</taxon>
        <taxon>Pseudomonadota</taxon>
        <taxon>Alphaproteobacteria</taxon>
        <taxon>Hyphomicrobiales</taxon>
        <taxon>Chelatococcaceae</taxon>
        <taxon>Chelatococcus</taxon>
    </lineage>
</organism>
<dbReference type="AlphaFoldDB" id="A0A2V3TYW3"/>
<sequence>MVQARGLPSVANFKNVGQNLVLAEEPCVLKRLPIRQVAQRAEAEMRQEFLGGYGGVGGAGLGTARN</sequence>
<keyword evidence="2" id="KW-1185">Reference proteome</keyword>
<accession>A0A2V3TYW3</accession>
<evidence type="ECO:0000313" key="2">
    <source>
        <dbReference type="Proteomes" id="UP000248021"/>
    </source>
</evidence>
<evidence type="ECO:0000313" key="1">
    <source>
        <dbReference type="EMBL" id="PXW55091.1"/>
    </source>
</evidence>
<name>A0A2V3TYW3_9HYPH</name>
<reference evidence="1 2" key="1">
    <citation type="submission" date="2018-05" db="EMBL/GenBank/DDBJ databases">
        <title>Genomic Encyclopedia of Type Strains, Phase IV (KMG-IV): sequencing the most valuable type-strain genomes for metagenomic binning, comparative biology and taxonomic classification.</title>
        <authorList>
            <person name="Goeker M."/>
        </authorList>
    </citation>
    <scope>NUCLEOTIDE SEQUENCE [LARGE SCALE GENOMIC DNA]</scope>
    <source>
        <strain evidence="1 2">DSM 6462</strain>
    </source>
</reference>
<protein>
    <submittedName>
        <fullName evidence="1">Uncharacterized protein</fullName>
    </submittedName>
</protein>